<reference evidence="1 2" key="1">
    <citation type="submission" date="2019-07" db="EMBL/GenBank/DDBJ databases">
        <title>Whole genome shotgun sequence of Terrabacter aerolatus NBRC 106305.</title>
        <authorList>
            <person name="Hosoyama A."/>
            <person name="Uohara A."/>
            <person name="Ohji S."/>
            <person name="Ichikawa N."/>
        </authorList>
    </citation>
    <scope>NUCLEOTIDE SEQUENCE [LARGE SCALE GENOMIC DNA]</scope>
    <source>
        <strain evidence="1 2">NBRC 106305</strain>
    </source>
</reference>
<proteinExistence type="predicted"/>
<name>A0A512D6R0_9MICO</name>
<gene>
    <name evidence="1" type="ORF">TAE01_37400</name>
</gene>
<dbReference type="AlphaFoldDB" id="A0A512D6R0"/>
<evidence type="ECO:0000313" key="2">
    <source>
        <dbReference type="Proteomes" id="UP000321534"/>
    </source>
</evidence>
<dbReference type="RefSeq" id="WP_147068305.1">
    <property type="nucleotide sequence ID" value="NZ_BJYX01000030.1"/>
</dbReference>
<dbReference type="EMBL" id="BJYX01000030">
    <property type="protein sequence ID" value="GEO31930.1"/>
    <property type="molecule type" value="Genomic_DNA"/>
</dbReference>
<comment type="caution">
    <text evidence="1">The sequence shown here is derived from an EMBL/GenBank/DDBJ whole genome shotgun (WGS) entry which is preliminary data.</text>
</comment>
<organism evidence="1 2">
    <name type="scientific">Terrabacter aerolatus</name>
    <dbReference type="NCBI Taxonomy" id="422442"/>
    <lineage>
        <taxon>Bacteria</taxon>
        <taxon>Bacillati</taxon>
        <taxon>Actinomycetota</taxon>
        <taxon>Actinomycetes</taxon>
        <taxon>Micrococcales</taxon>
        <taxon>Intrasporangiaceae</taxon>
        <taxon>Terrabacter</taxon>
    </lineage>
</organism>
<keyword evidence="2" id="KW-1185">Reference proteome</keyword>
<dbReference type="Proteomes" id="UP000321534">
    <property type="component" value="Unassembled WGS sequence"/>
</dbReference>
<accession>A0A512D6R0</accession>
<sequence length="128" mass="13137">MRPGAFDVRTRQLGSRRGFAEASVNLSEVAGGVCRLARTGAVADTVTDFFIGPEPSDPGEEDGRLYVALTSPFWAFDAGTRTQVLDAADAFVAERRFVFGQVGASSGARTGAAATAACGAWSGAGMAA</sequence>
<evidence type="ECO:0000313" key="1">
    <source>
        <dbReference type="EMBL" id="GEO31930.1"/>
    </source>
</evidence>
<protein>
    <submittedName>
        <fullName evidence="1">Uncharacterized protein</fullName>
    </submittedName>
</protein>